<feature type="chain" id="PRO_5047319486" evidence="1">
    <location>
        <begin position="42"/>
        <end position="442"/>
    </location>
</feature>
<reference evidence="3" key="1">
    <citation type="journal article" date="2019" name="Int. J. Syst. Evol. Microbiol.">
        <title>The Global Catalogue of Microorganisms (GCM) 10K type strain sequencing project: providing services to taxonomists for standard genome sequencing and annotation.</title>
        <authorList>
            <consortium name="The Broad Institute Genomics Platform"/>
            <consortium name="The Broad Institute Genome Sequencing Center for Infectious Disease"/>
            <person name="Wu L."/>
            <person name="Ma J."/>
        </authorList>
    </citation>
    <scope>NUCLEOTIDE SEQUENCE [LARGE SCALE GENOMIC DNA]</scope>
    <source>
        <strain evidence="3">JCM 6924</strain>
    </source>
</reference>
<keyword evidence="3" id="KW-1185">Reference proteome</keyword>
<keyword evidence="1" id="KW-0732">Signal</keyword>
<name>A0ABP6B1P5_9ACTN</name>
<dbReference type="InterPro" id="IPR036514">
    <property type="entry name" value="SGNH_hydro_sf"/>
</dbReference>
<protein>
    <submittedName>
        <fullName evidence="2">SGNH hydrolase</fullName>
    </submittedName>
</protein>
<evidence type="ECO:0000256" key="1">
    <source>
        <dbReference type="SAM" id="SignalP"/>
    </source>
</evidence>
<organism evidence="2 3">
    <name type="scientific">Streptomyces levis</name>
    <dbReference type="NCBI Taxonomy" id="285566"/>
    <lineage>
        <taxon>Bacteria</taxon>
        <taxon>Bacillati</taxon>
        <taxon>Actinomycetota</taxon>
        <taxon>Actinomycetes</taxon>
        <taxon>Kitasatosporales</taxon>
        <taxon>Streptomycetaceae</taxon>
        <taxon>Streptomyces</taxon>
    </lineage>
</organism>
<dbReference type="GO" id="GO:0016787">
    <property type="term" value="F:hydrolase activity"/>
    <property type="evidence" value="ECO:0007669"/>
    <property type="project" value="UniProtKB-KW"/>
</dbReference>
<accession>A0ABP6B1P5</accession>
<dbReference type="PANTHER" id="PTHR43784">
    <property type="entry name" value="GDSL-LIKE LIPASE/ACYLHYDROLASE, PUTATIVE (AFU_ORTHOLOGUE AFUA_2G00820)-RELATED"/>
    <property type="match status" value="1"/>
</dbReference>
<dbReference type="PROSITE" id="PS51257">
    <property type="entry name" value="PROKAR_LIPOPROTEIN"/>
    <property type="match status" value="1"/>
</dbReference>
<gene>
    <name evidence="2" type="ORF">GCM10010423_30450</name>
</gene>
<dbReference type="InterPro" id="IPR053140">
    <property type="entry name" value="GDSL_Rv0518-like"/>
</dbReference>
<dbReference type="Pfam" id="PF00657">
    <property type="entry name" value="Lipase_GDSL"/>
    <property type="match status" value="1"/>
</dbReference>
<dbReference type="EMBL" id="BAAATM010000009">
    <property type="protein sequence ID" value="GAA2532690.1"/>
    <property type="molecule type" value="Genomic_DNA"/>
</dbReference>
<dbReference type="SUPFAM" id="SSF52266">
    <property type="entry name" value="SGNH hydrolase"/>
    <property type="match status" value="1"/>
</dbReference>
<dbReference type="Gene3D" id="3.40.50.1110">
    <property type="entry name" value="SGNH hydrolase"/>
    <property type="match status" value="1"/>
</dbReference>
<dbReference type="InterPro" id="IPR001087">
    <property type="entry name" value="GDSL"/>
</dbReference>
<sequence length="442" mass="45973">MSSLLTRTLGRGRTSKAARSAAGLALALAACVLAASTPTTAAPARAGSDQRAEAKAWFTSWAGSQQGVSSTRLSDQSVRMISHLSQGGDALRIRVQNSFGQKPLTVDAATVARSDGSGAATEGKPVPVTFTGRRTVVVPAGGEVWSDPARLRTSAQDDVAVSLSVSGTVDAGIHNSAFRTNYLTAPGSGDHTADASGAPFTETTGSTYLVSAVDVHNPRLRGTLVAYGSSVVDGAGSTDCGPGCERPGANLRWTDDVARRITRELPANRQFTVANAGIGGTTSAATCPRTDPALRGLDGVSRLERDVLALHGVTGVLYYYGTNDLGAGCDAGQILDSYRDVFRRLRAAGIKVYVTPITPRPGYTEQNNRDRNTVGLFVSKWNNCAGTCDGVLPFDQVLRDPVKPNSILPSYDVGDGIHANIAGQQALADIVSLPMLAASASR</sequence>
<proteinExistence type="predicted"/>
<dbReference type="PANTHER" id="PTHR43784:SF2">
    <property type="entry name" value="GDSL-LIKE LIPASE_ACYLHYDROLASE, PUTATIVE (AFU_ORTHOLOGUE AFUA_2G00820)-RELATED"/>
    <property type="match status" value="1"/>
</dbReference>
<keyword evidence="2" id="KW-0378">Hydrolase</keyword>
<dbReference type="RefSeq" id="WP_344537007.1">
    <property type="nucleotide sequence ID" value="NZ_BAAATM010000009.1"/>
</dbReference>
<dbReference type="Proteomes" id="UP001501095">
    <property type="component" value="Unassembled WGS sequence"/>
</dbReference>
<evidence type="ECO:0000313" key="3">
    <source>
        <dbReference type="Proteomes" id="UP001501095"/>
    </source>
</evidence>
<comment type="caution">
    <text evidence="2">The sequence shown here is derived from an EMBL/GenBank/DDBJ whole genome shotgun (WGS) entry which is preliminary data.</text>
</comment>
<evidence type="ECO:0000313" key="2">
    <source>
        <dbReference type="EMBL" id="GAA2532690.1"/>
    </source>
</evidence>
<feature type="signal peptide" evidence="1">
    <location>
        <begin position="1"/>
        <end position="41"/>
    </location>
</feature>